<sequence>MKKVYFVHRDKNAIERQSDGVEFCFIPEFNDGRIYFYCHEYDIFWRSIKDAGDYAWCCNFHLKGIIRPATLIEISNSDLISYIDSIKEYEIENSKLININYIHLNYDFLNIHQNT</sequence>
<dbReference type="EMBL" id="ABONVU020000024">
    <property type="protein sequence ID" value="EMJ5256482.1"/>
    <property type="molecule type" value="Genomic_DNA"/>
</dbReference>
<dbReference type="Proteomes" id="UP000288730">
    <property type="component" value="Unassembled WGS sequence"/>
</dbReference>
<reference evidence="4 6" key="2">
    <citation type="submission" date="2019-01" db="EMBL/GenBank/DDBJ databases">
        <title>Genomic analysis of febrile catheter-associated UTI E. coli isolates.</title>
        <authorList>
            <person name="Potter R."/>
            <person name="Zou Z."/>
            <person name="Henderson J."/>
            <person name="Dantas G."/>
        </authorList>
    </citation>
    <scope>NUCLEOTIDE SEQUENCE [LARGE SCALE GENOMIC DNA]</scope>
    <source>
        <strain evidence="4 6">29_CAASB</strain>
    </source>
</reference>
<organism evidence="4 6">
    <name type="scientific">Escherichia coli</name>
    <dbReference type="NCBI Taxonomy" id="562"/>
    <lineage>
        <taxon>Bacteria</taxon>
        <taxon>Pseudomonadati</taxon>
        <taxon>Pseudomonadota</taxon>
        <taxon>Gammaproteobacteria</taxon>
        <taxon>Enterobacterales</taxon>
        <taxon>Enterobacteriaceae</taxon>
        <taxon>Escherichia</taxon>
    </lineage>
</organism>
<dbReference type="EMBL" id="DABBJX010000014">
    <property type="protein sequence ID" value="HAH4525149.1"/>
    <property type="molecule type" value="Genomic_DNA"/>
</dbReference>
<gene>
    <name evidence="4" type="ORF">EPS76_23655</name>
    <name evidence="2" type="ORF">GRC73_14170</name>
    <name evidence="3" type="ORF">HIE29_004819</name>
    <name evidence="5" type="ORF">OGM49_04520</name>
    <name evidence="1" type="ORF">R8O40_004815</name>
</gene>
<dbReference type="EMBL" id="SCJN01000297">
    <property type="protein sequence ID" value="RXD09471.1"/>
    <property type="molecule type" value="Genomic_DNA"/>
</dbReference>
<dbReference type="RefSeq" id="WP_000758621.1">
    <property type="nucleotide sequence ID" value="NZ_AP018784.2"/>
</dbReference>
<dbReference type="Proteomes" id="UP001180189">
    <property type="component" value="Chromosome"/>
</dbReference>
<reference evidence="1" key="5">
    <citation type="submission" date="2024-02" db="EMBL/GenBank/DDBJ databases">
        <authorList>
            <consortium name="Clinical and Environmental Microbiology Branch: Whole genome sequencing antimicrobial resistance pathogens in the healthcare setting"/>
        </authorList>
    </citation>
    <scope>NUCLEOTIDE SEQUENCE</scope>
    <source>
        <strain evidence="1">1924188</strain>
    </source>
</reference>
<reference evidence="5" key="4">
    <citation type="journal article" date="2023" name="Microorganisms">
        <title>Comparative Genomic Analysis of ST131 Subclade C2 of ESBL-Producing E. coli Isolates from Patients with Recurrent and Sporadic Urinary Tract Infections.</title>
        <authorList>
            <person name="Jaen-Luchoro D."/>
            <person name="Kahnamouei A."/>
            <person name="Yazdanshenas S."/>
            <person name="Lindblom A."/>
            <person name="Samuelsson E."/>
            <person name="Ahren C."/>
            <person name="Karami N."/>
        </authorList>
    </citation>
    <scope>NUCLEOTIDE SEQUENCE</scope>
    <source>
        <strain evidence="5">S7</strain>
    </source>
</reference>
<protein>
    <submittedName>
        <fullName evidence="4">Uncharacterized protein</fullName>
    </submittedName>
</protein>
<dbReference type="EMBL" id="DABCJL010000016">
    <property type="protein sequence ID" value="HAH7771286.1"/>
    <property type="molecule type" value="Genomic_DNA"/>
</dbReference>
<evidence type="ECO:0000313" key="1">
    <source>
        <dbReference type="EMBL" id="EMJ5256482.1"/>
    </source>
</evidence>
<dbReference type="Proteomes" id="UP001285616">
    <property type="component" value="Unassembled WGS sequence"/>
</dbReference>
<proteinExistence type="predicted"/>
<evidence type="ECO:0000313" key="2">
    <source>
        <dbReference type="EMBL" id="HAH4525149.1"/>
    </source>
</evidence>
<dbReference type="AlphaFoldDB" id="A0A061KW77"/>
<reference evidence="2" key="1">
    <citation type="journal article" date="2018" name="Genome Biol.">
        <title>SKESA: strategic k-mer extension for scrupulous assemblies.</title>
        <authorList>
            <person name="Souvorov A."/>
            <person name="Agarwala R."/>
            <person name="Lipman D.J."/>
        </authorList>
    </citation>
    <scope>NUCLEOTIDE SEQUENCE [LARGE SCALE GENOMIC DNA]</scope>
    <source>
        <strain evidence="3">C0382</strain>
        <strain evidence="2">EC00763</strain>
    </source>
</reference>
<dbReference type="EMBL" id="CP107128">
    <property type="protein sequence ID" value="WLM96794.1"/>
    <property type="molecule type" value="Genomic_DNA"/>
</dbReference>
<reference evidence="2" key="3">
    <citation type="submission" date="2019-12" db="EMBL/GenBank/DDBJ databases">
        <authorList>
            <consortium name="NCBI Pathogen Detection Project"/>
        </authorList>
    </citation>
    <scope>NUCLEOTIDE SEQUENCE</scope>
    <source>
        <strain evidence="3">C0382</strain>
        <strain evidence="2">EC00763</strain>
    </source>
</reference>
<evidence type="ECO:0000313" key="6">
    <source>
        <dbReference type="Proteomes" id="UP000288730"/>
    </source>
</evidence>
<dbReference type="Proteomes" id="UP000843571">
    <property type="component" value="Unassembled WGS sequence"/>
</dbReference>
<accession>A0A061KW77</accession>
<name>A0A061KW77_ECOLX</name>
<evidence type="ECO:0000313" key="5">
    <source>
        <dbReference type="EMBL" id="WLM96794.1"/>
    </source>
</evidence>
<evidence type="ECO:0000313" key="3">
    <source>
        <dbReference type="EMBL" id="HAH7771286.1"/>
    </source>
</evidence>
<evidence type="ECO:0000313" key="4">
    <source>
        <dbReference type="EMBL" id="RXD09471.1"/>
    </source>
</evidence>